<dbReference type="RefSeq" id="WP_064274820.1">
    <property type="nucleotide sequence ID" value="NZ_LUTU01000009.1"/>
</dbReference>
<dbReference type="InterPro" id="IPR029752">
    <property type="entry name" value="D-isomer_DH_CS1"/>
</dbReference>
<evidence type="ECO:0000256" key="2">
    <source>
        <dbReference type="ARBA" id="ARBA00023002"/>
    </source>
</evidence>
<dbReference type="Pfam" id="PF02826">
    <property type="entry name" value="2-Hacid_dh_C"/>
    <property type="match status" value="1"/>
</dbReference>
<comment type="caution">
    <text evidence="7">The sequence shown here is derived from an EMBL/GenBank/DDBJ whole genome shotgun (WGS) entry which is preliminary data.</text>
</comment>
<dbReference type="PANTHER" id="PTHR10996">
    <property type="entry name" value="2-HYDROXYACID DEHYDROGENASE-RELATED"/>
    <property type="match status" value="1"/>
</dbReference>
<feature type="domain" description="D-isomer specific 2-hydroxyacid dehydrogenase catalytic" evidence="5">
    <location>
        <begin position="5"/>
        <end position="307"/>
    </location>
</feature>
<evidence type="ECO:0000256" key="3">
    <source>
        <dbReference type="ARBA" id="ARBA00023027"/>
    </source>
</evidence>
<dbReference type="SUPFAM" id="SSF52283">
    <property type="entry name" value="Formate/glycerate dehydrogenase catalytic domain-like"/>
    <property type="match status" value="1"/>
</dbReference>
<comment type="similarity">
    <text evidence="4">Belongs to the D-isomer specific 2-hydroxyacid dehydrogenase family.</text>
</comment>
<keyword evidence="2 4" id="KW-0560">Oxidoreductase</keyword>
<proteinExistence type="inferred from homology"/>
<evidence type="ECO:0000256" key="4">
    <source>
        <dbReference type="RuleBase" id="RU003719"/>
    </source>
</evidence>
<dbReference type="AlphaFoldDB" id="A0A1B6VJL4"/>
<accession>A0A1B6VJL4</accession>
<feature type="domain" description="D-isomer specific 2-hydroxyacid dehydrogenase NAD-binding" evidence="6">
    <location>
        <begin position="104"/>
        <end position="276"/>
    </location>
</feature>
<dbReference type="SUPFAM" id="SSF51735">
    <property type="entry name" value="NAD(P)-binding Rossmann-fold domains"/>
    <property type="match status" value="1"/>
</dbReference>
<dbReference type="GO" id="GO:0030267">
    <property type="term" value="F:glyoxylate reductase (NADPH) activity"/>
    <property type="evidence" value="ECO:0007669"/>
    <property type="project" value="TreeGrafter"/>
</dbReference>
<dbReference type="InterPro" id="IPR006140">
    <property type="entry name" value="D-isomer_DH_NAD-bd"/>
</dbReference>
<name>A0A1B6VJL4_9PROT</name>
<evidence type="ECO:0000313" key="7">
    <source>
        <dbReference type="EMBL" id="OAJ67157.1"/>
    </source>
</evidence>
<dbReference type="CDD" id="cd12156">
    <property type="entry name" value="HPPR"/>
    <property type="match status" value="1"/>
</dbReference>
<dbReference type="Pfam" id="PF00389">
    <property type="entry name" value="2-Hacid_dh"/>
    <property type="match status" value="1"/>
</dbReference>
<dbReference type="OrthoDB" id="9793626at2"/>
<keyword evidence="1" id="KW-0521">NADP</keyword>
<evidence type="ECO:0000259" key="6">
    <source>
        <dbReference type="Pfam" id="PF02826"/>
    </source>
</evidence>
<dbReference type="Gene3D" id="3.40.50.720">
    <property type="entry name" value="NAD(P)-binding Rossmann-like Domain"/>
    <property type="match status" value="2"/>
</dbReference>
<dbReference type="InterPro" id="IPR006139">
    <property type="entry name" value="D-isomer_2_OHA_DH_cat_dom"/>
</dbReference>
<gene>
    <name evidence="7" type="ORF">A0123_02129</name>
</gene>
<evidence type="ECO:0000259" key="5">
    <source>
        <dbReference type="Pfam" id="PF00389"/>
    </source>
</evidence>
<dbReference type="PROSITE" id="PS00065">
    <property type="entry name" value="D_2_HYDROXYACID_DH_1"/>
    <property type="match status" value="1"/>
</dbReference>
<dbReference type="InterPro" id="IPR036291">
    <property type="entry name" value="NAD(P)-bd_dom_sf"/>
</dbReference>
<evidence type="ECO:0000313" key="8">
    <source>
        <dbReference type="Proteomes" id="UP000077786"/>
    </source>
</evidence>
<dbReference type="GO" id="GO:0016618">
    <property type="term" value="F:hydroxypyruvate reductase [NAD(P)H] activity"/>
    <property type="evidence" value="ECO:0007669"/>
    <property type="project" value="TreeGrafter"/>
</dbReference>
<dbReference type="GO" id="GO:0005829">
    <property type="term" value="C:cytosol"/>
    <property type="evidence" value="ECO:0007669"/>
    <property type="project" value="TreeGrafter"/>
</dbReference>
<dbReference type="FunFam" id="3.40.50.720:FF:000213">
    <property type="entry name" value="Putative 2-hydroxyacid dehydrogenase"/>
    <property type="match status" value="1"/>
</dbReference>
<dbReference type="InterPro" id="IPR050223">
    <property type="entry name" value="D-isomer_2-hydroxyacid_DH"/>
</dbReference>
<dbReference type="GO" id="GO:0051287">
    <property type="term" value="F:NAD binding"/>
    <property type="evidence" value="ECO:0007669"/>
    <property type="project" value="InterPro"/>
</dbReference>
<evidence type="ECO:0000256" key="1">
    <source>
        <dbReference type="ARBA" id="ARBA00022857"/>
    </source>
</evidence>
<sequence>MKPEILLIEPMMPEVEQALDAAYVVHRYNETLVLTDIAPRIRGIVTGGGTGVPSHIMTALPNLEIISINGIGTDAVDLVQASHRGISVTTTQNVLTDDVADLAMAFILAATRDLLPGDSFVRNGQWGTGFLPLAHKVTGKKLGIFGMGKVGQAISRRAHGFDMPVSYFSRTNLELPDIPFIPSLTALAKQSDILVVAASGGPQSRHFVNRDVMEALGPDGLLVNISRGSVVDEQAMVSLLQDGRLGKAALDVFENEPSVPAALYGMNNVVLQPHRASATVETRRQMGQLVIANLAAHFCGAPLLTPVI</sequence>
<organism evidence="7 8">
    <name type="scientific">Gluconobacter cerinus</name>
    <dbReference type="NCBI Taxonomy" id="38307"/>
    <lineage>
        <taxon>Bacteria</taxon>
        <taxon>Pseudomonadati</taxon>
        <taxon>Pseudomonadota</taxon>
        <taxon>Alphaproteobacteria</taxon>
        <taxon>Acetobacterales</taxon>
        <taxon>Acetobacteraceae</taxon>
        <taxon>Gluconobacter</taxon>
    </lineage>
</organism>
<protein>
    <submittedName>
        <fullName evidence="7">Dihydrofolate reductase</fullName>
    </submittedName>
</protein>
<dbReference type="PATRIC" id="fig|38307.3.peg.2200"/>
<reference evidence="7 8" key="1">
    <citation type="submission" date="2016-03" db="EMBL/GenBank/DDBJ databases">
        <title>Draft genome sequence of Gluconobacter cerinus strain CECT 9110.</title>
        <authorList>
            <person name="Sainz F."/>
            <person name="Mas A."/>
            <person name="Torija M.J."/>
        </authorList>
    </citation>
    <scope>NUCLEOTIDE SEQUENCE [LARGE SCALE GENOMIC DNA]</scope>
    <source>
        <strain evidence="7 8">CECT 9110</strain>
    </source>
</reference>
<dbReference type="PANTHER" id="PTHR10996:SF178">
    <property type="entry name" value="2-HYDROXYACID DEHYDROGENASE YGL185C-RELATED"/>
    <property type="match status" value="1"/>
</dbReference>
<dbReference type="Proteomes" id="UP000077786">
    <property type="component" value="Unassembled WGS sequence"/>
</dbReference>
<keyword evidence="3" id="KW-0520">NAD</keyword>
<dbReference type="EMBL" id="LUTU01000009">
    <property type="protein sequence ID" value="OAJ67157.1"/>
    <property type="molecule type" value="Genomic_DNA"/>
</dbReference>